<dbReference type="InterPro" id="IPR043957">
    <property type="entry name" value="Vanin_C"/>
</dbReference>
<dbReference type="InterPro" id="IPR012101">
    <property type="entry name" value="Biotinidase-like_euk"/>
</dbReference>
<evidence type="ECO:0000313" key="8">
    <source>
        <dbReference type="RefSeq" id="XP_016923009.3"/>
    </source>
</evidence>
<dbReference type="Gene3D" id="3.60.110.10">
    <property type="entry name" value="Carbon-nitrogen hydrolase"/>
    <property type="match status" value="1"/>
</dbReference>
<dbReference type="Pfam" id="PF19018">
    <property type="entry name" value="Vanin_C"/>
    <property type="match status" value="1"/>
</dbReference>
<evidence type="ECO:0000259" key="6">
    <source>
        <dbReference type="PROSITE" id="PS50263"/>
    </source>
</evidence>
<dbReference type="InterPro" id="IPR036526">
    <property type="entry name" value="C-N_Hydrolase_sf"/>
</dbReference>
<dbReference type="RefSeq" id="XP_016923009.3">
    <property type="nucleotide sequence ID" value="XM_017067520.4"/>
</dbReference>
<feature type="active site" description="Proton donor" evidence="5">
    <location>
        <position position="187"/>
    </location>
</feature>
<dbReference type="Pfam" id="PF00795">
    <property type="entry name" value="CN_hydrolase"/>
    <property type="match status" value="1"/>
</dbReference>
<evidence type="ECO:0000256" key="5">
    <source>
        <dbReference type="PIRSR" id="PIRSR011861-1"/>
    </source>
</evidence>
<feature type="domain" description="CN hydrolase" evidence="6">
    <location>
        <begin position="49"/>
        <end position="315"/>
    </location>
</feature>
<evidence type="ECO:0000256" key="3">
    <source>
        <dbReference type="ARBA" id="ARBA00022801"/>
    </source>
</evidence>
<dbReference type="Proteomes" id="UP001652628">
    <property type="component" value="Chromosome X"/>
</dbReference>
<name>A0AB39YW43_DROSZ</name>
<keyword evidence="2" id="KW-0732">Signal</keyword>
<dbReference type="PIRSF" id="PIRSF011861">
    <property type="entry name" value="Biotinidase"/>
    <property type="match status" value="1"/>
</dbReference>
<keyword evidence="7" id="KW-1185">Reference proteome</keyword>
<comment type="similarity">
    <text evidence="1">Belongs to the carbon-nitrogen hydrolase superfamily. BTD/VNN family.</text>
</comment>
<feature type="active site" description="Nucleophile" evidence="5">
    <location>
        <position position="219"/>
    </location>
</feature>
<gene>
    <name evidence="8" type="primary">vanin-like</name>
</gene>
<dbReference type="AlphaFoldDB" id="A0AB39YW43"/>
<dbReference type="PANTHER" id="PTHR10609:SF14">
    <property type="entry name" value="BIOTINIDASE"/>
    <property type="match status" value="1"/>
</dbReference>
<sequence>MPEAVPVISNSETLLAMAKNWWQLTLVFLILGLMPGMSHQAALADSDYYTAGVVEFRQSILSLSAWSDALESYVEIIHSENASATDIIVFPESTLNSAGSTTFVPNPEDQINPCLSDANFTVYEEFLVTLSCAARNASKYIVINLTEKQKCEDVPEDTRPCASNGLNVFNTNVVFDREGVVVSRYRKVHLYGEAKNNTYLPELSTFETDFGVTFGHFICFDILFYTPAHQLIEEQGITDFVYPAMWFSQLPFLTAVQTQQGWAYSNDVNLLASGASRPSIGNSGSGIYHGRSGTLTSVMRQDSGERAIYVAQVPKYTRSRSVQKRVRRSTPEINSRQVASTTSFYMKRDYVQNYESELIQFGEGTSGAINRTICHGSFCCNFDIAWRSLGTAVENGSYYSYRLGTYDGWRNEQQVDANYIRNCGLFTCSGDSIDDCGKLLPIEGELQQSRVNFTRLEIGVTYPESREFLLFPDTLQDNLLPLEPNQFDWSQQKPTEDSYVHEVRFALKENQELSNLLTFAIYGNYYDNVCTFGVGTEEEQLACGYKSGSNRLTTLGGWLIMPLVILVTAWTRA</sequence>
<reference evidence="8" key="1">
    <citation type="submission" date="2025-08" db="UniProtKB">
        <authorList>
            <consortium name="RefSeq"/>
        </authorList>
    </citation>
    <scope>IDENTIFICATION</scope>
</reference>
<dbReference type="PROSITE" id="PS50263">
    <property type="entry name" value="CN_HYDROLASE"/>
    <property type="match status" value="1"/>
</dbReference>
<evidence type="ECO:0000256" key="2">
    <source>
        <dbReference type="ARBA" id="ARBA00022729"/>
    </source>
</evidence>
<accession>A0AB39YW43</accession>
<evidence type="ECO:0000256" key="4">
    <source>
        <dbReference type="ARBA" id="ARBA00023180"/>
    </source>
</evidence>
<feature type="active site" description="Proton acceptor" evidence="5">
    <location>
        <position position="92"/>
    </location>
</feature>
<protein>
    <submittedName>
        <fullName evidence="8">Vanin-like protein 1</fullName>
    </submittedName>
</protein>
<dbReference type="GeneID" id="108004581"/>
<dbReference type="PANTHER" id="PTHR10609">
    <property type="entry name" value="BIOTINIDASE-RELATED"/>
    <property type="match status" value="1"/>
</dbReference>
<dbReference type="InterPro" id="IPR003010">
    <property type="entry name" value="C-N_Hydrolase"/>
</dbReference>
<dbReference type="CDD" id="cd07567">
    <property type="entry name" value="biotinidase_like"/>
    <property type="match status" value="1"/>
</dbReference>
<organism evidence="7 8">
    <name type="scientific">Drosophila suzukii</name>
    <name type="common">Spotted-wing drosophila fruit fly</name>
    <dbReference type="NCBI Taxonomy" id="28584"/>
    <lineage>
        <taxon>Eukaryota</taxon>
        <taxon>Metazoa</taxon>
        <taxon>Ecdysozoa</taxon>
        <taxon>Arthropoda</taxon>
        <taxon>Hexapoda</taxon>
        <taxon>Insecta</taxon>
        <taxon>Pterygota</taxon>
        <taxon>Neoptera</taxon>
        <taxon>Endopterygota</taxon>
        <taxon>Diptera</taxon>
        <taxon>Brachycera</taxon>
        <taxon>Muscomorpha</taxon>
        <taxon>Ephydroidea</taxon>
        <taxon>Drosophilidae</taxon>
        <taxon>Drosophila</taxon>
        <taxon>Sophophora</taxon>
    </lineage>
</organism>
<dbReference type="SUPFAM" id="SSF56317">
    <property type="entry name" value="Carbon-nitrogen hydrolase"/>
    <property type="match status" value="1"/>
</dbReference>
<dbReference type="GO" id="GO:0016811">
    <property type="term" value="F:hydrolase activity, acting on carbon-nitrogen (but not peptide) bonds, in linear amides"/>
    <property type="evidence" value="ECO:0007669"/>
    <property type="project" value="InterPro"/>
</dbReference>
<keyword evidence="3" id="KW-0378">Hydrolase</keyword>
<proteinExistence type="inferred from homology"/>
<evidence type="ECO:0000256" key="1">
    <source>
        <dbReference type="ARBA" id="ARBA00008225"/>
    </source>
</evidence>
<keyword evidence="4" id="KW-0325">Glycoprotein</keyword>
<evidence type="ECO:0000313" key="7">
    <source>
        <dbReference type="Proteomes" id="UP001652628"/>
    </source>
</evidence>
<dbReference type="InterPro" id="IPR040154">
    <property type="entry name" value="Biotinidase/VNN"/>
</dbReference>